<gene>
    <name evidence="1" type="ORF">EUBSIR_02008</name>
</gene>
<reference evidence="1" key="2">
    <citation type="submission" date="2014-06" db="EMBL/GenBank/DDBJ databases">
        <title>Draft genome sequence of Eubacterium siraeum (DSM 15702).</title>
        <authorList>
            <person name="Sudarsanam P."/>
            <person name="Ley R."/>
            <person name="Guruge J."/>
            <person name="Turnbaugh P.J."/>
            <person name="Mahowald M."/>
            <person name="Liep D."/>
            <person name="Gordon J."/>
        </authorList>
    </citation>
    <scope>NUCLEOTIDE SEQUENCE</scope>
    <source>
        <strain evidence="1">DSM 15702</strain>
    </source>
</reference>
<proteinExistence type="predicted"/>
<name>B0MQ92_9FIRM</name>
<reference evidence="1" key="1">
    <citation type="submission" date="2007-10" db="EMBL/GenBank/DDBJ databases">
        <authorList>
            <person name="Fulton L."/>
            <person name="Clifton S."/>
            <person name="Fulton B."/>
            <person name="Xu J."/>
            <person name="Minx P."/>
            <person name="Pepin K.H."/>
            <person name="Johnson M."/>
            <person name="Thiruvilangam P."/>
            <person name="Bhonagiri V."/>
            <person name="Nash W.E."/>
            <person name="Mardis E.R."/>
            <person name="Wilson R.K."/>
        </authorList>
    </citation>
    <scope>NUCLEOTIDE SEQUENCE [LARGE SCALE GENOMIC DNA]</scope>
    <source>
        <strain evidence="1">DSM 15702</strain>
    </source>
</reference>
<comment type="caution">
    <text evidence="1">The sequence shown here is derived from an EMBL/GenBank/DDBJ whole genome shotgun (WGS) entry which is preliminary data.</text>
</comment>
<protein>
    <submittedName>
        <fullName evidence="1">Uncharacterized protein</fullName>
    </submittedName>
</protein>
<dbReference type="EMBL" id="ABCA03000051">
    <property type="protein sequence ID" value="EDS00071.1"/>
    <property type="molecule type" value="Genomic_DNA"/>
</dbReference>
<dbReference type="AlphaFoldDB" id="B0MQ92"/>
<keyword evidence="2" id="KW-1185">Reference proteome</keyword>
<evidence type="ECO:0000313" key="1">
    <source>
        <dbReference type="EMBL" id="EDS00071.1"/>
    </source>
</evidence>
<organism evidence="1 2">
    <name type="scientific">[Eubacterium] siraeum DSM 15702</name>
    <dbReference type="NCBI Taxonomy" id="428128"/>
    <lineage>
        <taxon>Bacteria</taxon>
        <taxon>Bacillati</taxon>
        <taxon>Bacillota</taxon>
        <taxon>Clostridia</taxon>
        <taxon>Eubacteriales</taxon>
        <taxon>Oscillospiraceae</taxon>
        <taxon>Oscillospiraceae incertae sedis</taxon>
    </lineage>
</organism>
<accession>B0MQ92</accession>
<evidence type="ECO:0000313" key="2">
    <source>
        <dbReference type="Proteomes" id="UP000005326"/>
    </source>
</evidence>
<dbReference type="Proteomes" id="UP000005326">
    <property type="component" value="Unassembled WGS sequence"/>
</dbReference>
<sequence>MYNSVHGGLLPEDGIACPDDHSQKLYGRKFPRHAFFLDYKH</sequence>